<dbReference type="AlphaFoldDB" id="A0A0E0JJZ9"/>
<feature type="region of interest" description="Disordered" evidence="1">
    <location>
        <begin position="81"/>
        <end position="100"/>
    </location>
</feature>
<sequence length="100" mass="11162">MSSGRTNIGARQEWMAAPTLAHGWRTAAVVPTCGGLPAAPASGGRRGQRRKHTDEGRRRRWRRRSDGGRQRCHWRMEKGSVPLPEHCISDGGFDASAWRE</sequence>
<organism evidence="2">
    <name type="scientific">Oryza punctata</name>
    <name type="common">Red rice</name>
    <dbReference type="NCBI Taxonomy" id="4537"/>
    <lineage>
        <taxon>Eukaryota</taxon>
        <taxon>Viridiplantae</taxon>
        <taxon>Streptophyta</taxon>
        <taxon>Embryophyta</taxon>
        <taxon>Tracheophyta</taxon>
        <taxon>Spermatophyta</taxon>
        <taxon>Magnoliopsida</taxon>
        <taxon>Liliopsida</taxon>
        <taxon>Poales</taxon>
        <taxon>Poaceae</taxon>
        <taxon>BOP clade</taxon>
        <taxon>Oryzoideae</taxon>
        <taxon>Oryzeae</taxon>
        <taxon>Oryzinae</taxon>
        <taxon>Oryza</taxon>
    </lineage>
</organism>
<dbReference type="Proteomes" id="UP000026962">
    <property type="component" value="Chromosome 1"/>
</dbReference>
<accession>A0A0E0JJZ9</accession>
<reference evidence="2" key="1">
    <citation type="submission" date="2015-04" db="UniProtKB">
        <authorList>
            <consortium name="EnsemblPlants"/>
        </authorList>
    </citation>
    <scope>IDENTIFICATION</scope>
</reference>
<feature type="region of interest" description="Disordered" evidence="1">
    <location>
        <begin position="35"/>
        <end position="70"/>
    </location>
</feature>
<dbReference type="Gramene" id="OPUNC01G19550.1">
    <property type="protein sequence ID" value="OPUNC01G19550.1"/>
    <property type="gene ID" value="OPUNC01G19550"/>
</dbReference>
<dbReference type="HOGENOM" id="CLU_2310672_0_0_1"/>
<evidence type="ECO:0000256" key="1">
    <source>
        <dbReference type="SAM" id="MobiDB-lite"/>
    </source>
</evidence>
<protein>
    <submittedName>
        <fullName evidence="2">Uncharacterized protein</fullName>
    </submittedName>
</protein>
<proteinExistence type="predicted"/>
<keyword evidence="3" id="KW-1185">Reference proteome</keyword>
<name>A0A0E0JJZ9_ORYPU</name>
<evidence type="ECO:0000313" key="3">
    <source>
        <dbReference type="Proteomes" id="UP000026962"/>
    </source>
</evidence>
<dbReference type="EnsemblPlants" id="OPUNC01G19550.1">
    <property type="protein sequence ID" value="OPUNC01G19550.1"/>
    <property type="gene ID" value="OPUNC01G19550"/>
</dbReference>
<evidence type="ECO:0000313" key="2">
    <source>
        <dbReference type="EnsemblPlants" id="OPUNC01G19550.1"/>
    </source>
</evidence>
<reference evidence="2" key="2">
    <citation type="submission" date="2018-05" db="EMBL/GenBank/DDBJ databases">
        <title>OpunRS2 (Oryza punctata Reference Sequence Version 2).</title>
        <authorList>
            <person name="Zhang J."/>
            <person name="Kudrna D."/>
            <person name="Lee S."/>
            <person name="Talag J."/>
            <person name="Welchert J."/>
            <person name="Wing R.A."/>
        </authorList>
    </citation>
    <scope>NUCLEOTIDE SEQUENCE [LARGE SCALE GENOMIC DNA]</scope>
</reference>